<keyword evidence="6 12" id="KW-0418">Kinase</keyword>
<dbReference type="OrthoDB" id="227596at2"/>
<protein>
    <recommendedName>
        <fullName evidence="2">histidine kinase</fullName>
        <ecNumber evidence="2">2.7.13.3</ecNumber>
    </recommendedName>
</protein>
<dbReference type="EC" id="2.7.13.3" evidence="2"/>
<keyword evidence="8" id="KW-0902">Two-component regulatory system</keyword>
<evidence type="ECO:0000256" key="3">
    <source>
        <dbReference type="ARBA" id="ARBA00022553"/>
    </source>
</evidence>
<dbReference type="Pfam" id="PF07730">
    <property type="entry name" value="HisKA_3"/>
    <property type="match status" value="1"/>
</dbReference>
<dbReference type="EMBL" id="VJZA01000042">
    <property type="protein sequence ID" value="TVT19838.1"/>
    <property type="molecule type" value="Genomic_DNA"/>
</dbReference>
<evidence type="ECO:0000256" key="10">
    <source>
        <dbReference type="SAM" id="Phobius"/>
    </source>
</evidence>
<dbReference type="PANTHER" id="PTHR24421">
    <property type="entry name" value="NITRATE/NITRITE SENSOR PROTEIN NARX-RELATED"/>
    <property type="match status" value="1"/>
</dbReference>
<dbReference type="AlphaFoldDB" id="A0A558A6J6"/>
<dbReference type="Gene3D" id="3.30.565.10">
    <property type="entry name" value="Histidine kinase-like ATPase, C-terminal domain"/>
    <property type="match status" value="1"/>
</dbReference>
<proteinExistence type="predicted"/>
<feature type="transmembrane region" description="Helical" evidence="10">
    <location>
        <begin position="20"/>
        <end position="42"/>
    </location>
</feature>
<dbReference type="PROSITE" id="PS51257">
    <property type="entry name" value="PROKAR_LIPOPROTEIN"/>
    <property type="match status" value="1"/>
</dbReference>
<feature type="transmembrane region" description="Helical" evidence="10">
    <location>
        <begin position="133"/>
        <end position="154"/>
    </location>
</feature>
<feature type="coiled-coil region" evidence="9">
    <location>
        <begin position="154"/>
        <end position="185"/>
    </location>
</feature>
<evidence type="ECO:0000256" key="5">
    <source>
        <dbReference type="ARBA" id="ARBA00022741"/>
    </source>
</evidence>
<evidence type="ECO:0000256" key="6">
    <source>
        <dbReference type="ARBA" id="ARBA00022777"/>
    </source>
</evidence>
<keyword evidence="9" id="KW-0175">Coiled coil</keyword>
<dbReference type="RefSeq" id="WP_144641897.1">
    <property type="nucleotide sequence ID" value="NZ_BNAX01000007.1"/>
</dbReference>
<keyword evidence="5" id="KW-0547">Nucleotide-binding</keyword>
<evidence type="ECO:0000259" key="11">
    <source>
        <dbReference type="Pfam" id="PF07730"/>
    </source>
</evidence>
<comment type="caution">
    <text evidence="12">The sequence shown here is derived from an EMBL/GenBank/DDBJ whole genome shotgun (WGS) entry which is preliminary data.</text>
</comment>
<keyword evidence="10" id="KW-1133">Transmembrane helix</keyword>
<evidence type="ECO:0000256" key="4">
    <source>
        <dbReference type="ARBA" id="ARBA00022679"/>
    </source>
</evidence>
<dbReference type="CDD" id="cd16917">
    <property type="entry name" value="HATPase_UhpB-NarQ-NarX-like"/>
    <property type="match status" value="1"/>
</dbReference>
<name>A0A558A6J6_9PSEU</name>
<evidence type="ECO:0000256" key="7">
    <source>
        <dbReference type="ARBA" id="ARBA00022840"/>
    </source>
</evidence>
<evidence type="ECO:0000256" key="8">
    <source>
        <dbReference type="ARBA" id="ARBA00023012"/>
    </source>
</evidence>
<keyword evidence="10" id="KW-0812">Transmembrane</keyword>
<evidence type="ECO:0000256" key="1">
    <source>
        <dbReference type="ARBA" id="ARBA00000085"/>
    </source>
</evidence>
<feature type="transmembrane region" description="Helical" evidence="10">
    <location>
        <begin position="73"/>
        <end position="96"/>
    </location>
</feature>
<feature type="transmembrane region" description="Helical" evidence="10">
    <location>
        <begin position="49"/>
        <end position="67"/>
    </location>
</feature>
<dbReference type="GO" id="GO:0016020">
    <property type="term" value="C:membrane"/>
    <property type="evidence" value="ECO:0007669"/>
    <property type="project" value="InterPro"/>
</dbReference>
<dbReference type="PANTHER" id="PTHR24421:SF10">
    <property type="entry name" value="NITRATE_NITRITE SENSOR PROTEIN NARQ"/>
    <property type="match status" value="1"/>
</dbReference>
<sequence length="387" mass="40517">MTRSWGAAEDPAEPAPVLHPSVATVLMVACSVLGGLGMLWGLRQGPDGVLRYADIAAGVLCSLALVWRSRAPIVVAAVAVVGAAFFASAGVANVFALFSVARRRRLPVALALGVLNVAAGLVLYVLYPSNTSLGITAAVNIAVSAAAVAWGALVQSHQQLLASLRERAERAEAEQRLRADQIRNAERARIAREMHDVVAHRVSLVALHAGGLQVRPDLPTEEVSSVAGLIRQCAQDALDELRGVIGILRTEDLSPLPQPRLEDIPDLVAESVHAGQPVRLTMSAAADDPPGALGRDAYRIVQEALTNAHKHAPGAPTTVTVEGAPGKGLQVTVRNELAPGGEPLRLEGAGAGLLGLTERVSLSGGTFTHGRTADGDFLVRAELRWPR</sequence>
<dbReference type="GO" id="GO:0000155">
    <property type="term" value="F:phosphorelay sensor kinase activity"/>
    <property type="evidence" value="ECO:0007669"/>
    <property type="project" value="InterPro"/>
</dbReference>
<feature type="transmembrane region" description="Helical" evidence="10">
    <location>
        <begin position="108"/>
        <end position="127"/>
    </location>
</feature>
<dbReference type="InterPro" id="IPR011712">
    <property type="entry name" value="Sig_transdc_His_kin_sub3_dim/P"/>
</dbReference>
<dbReference type="Gene3D" id="1.20.5.1930">
    <property type="match status" value="1"/>
</dbReference>
<dbReference type="GO" id="GO:0005524">
    <property type="term" value="F:ATP binding"/>
    <property type="evidence" value="ECO:0007669"/>
    <property type="project" value="UniProtKB-KW"/>
</dbReference>
<gene>
    <name evidence="12" type="ORF">FNH06_22710</name>
</gene>
<reference evidence="12 13" key="1">
    <citation type="submission" date="2019-07" db="EMBL/GenBank/DDBJ databases">
        <title>New species of Amycolatopsis and Streptomyces.</title>
        <authorList>
            <person name="Duangmal K."/>
            <person name="Teo W.F.A."/>
            <person name="Lipun K."/>
        </authorList>
    </citation>
    <scope>NUCLEOTIDE SEQUENCE [LARGE SCALE GENOMIC DNA]</scope>
    <source>
        <strain evidence="12 13">JCM 30562</strain>
    </source>
</reference>
<dbReference type="GO" id="GO:0046983">
    <property type="term" value="F:protein dimerization activity"/>
    <property type="evidence" value="ECO:0007669"/>
    <property type="project" value="InterPro"/>
</dbReference>
<keyword evidence="13" id="KW-1185">Reference proteome</keyword>
<evidence type="ECO:0000256" key="2">
    <source>
        <dbReference type="ARBA" id="ARBA00012438"/>
    </source>
</evidence>
<keyword evidence="3" id="KW-0597">Phosphoprotein</keyword>
<comment type="catalytic activity">
    <reaction evidence="1">
        <text>ATP + protein L-histidine = ADP + protein N-phospho-L-histidine.</text>
        <dbReference type="EC" id="2.7.13.3"/>
    </reaction>
</comment>
<keyword evidence="10" id="KW-0472">Membrane</keyword>
<evidence type="ECO:0000313" key="13">
    <source>
        <dbReference type="Proteomes" id="UP000318578"/>
    </source>
</evidence>
<keyword evidence="4" id="KW-0808">Transferase</keyword>
<evidence type="ECO:0000256" key="9">
    <source>
        <dbReference type="SAM" id="Coils"/>
    </source>
</evidence>
<feature type="domain" description="Signal transduction histidine kinase subgroup 3 dimerisation and phosphoacceptor" evidence="11">
    <location>
        <begin position="186"/>
        <end position="253"/>
    </location>
</feature>
<keyword evidence="7" id="KW-0067">ATP-binding</keyword>
<dbReference type="InterPro" id="IPR036890">
    <property type="entry name" value="HATPase_C_sf"/>
</dbReference>
<dbReference type="SUPFAM" id="SSF55874">
    <property type="entry name" value="ATPase domain of HSP90 chaperone/DNA topoisomerase II/histidine kinase"/>
    <property type="match status" value="1"/>
</dbReference>
<organism evidence="12 13">
    <name type="scientific">Amycolatopsis acidiphila</name>
    <dbReference type="NCBI Taxonomy" id="715473"/>
    <lineage>
        <taxon>Bacteria</taxon>
        <taxon>Bacillati</taxon>
        <taxon>Actinomycetota</taxon>
        <taxon>Actinomycetes</taxon>
        <taxon>Pseudonocardiales</taxon>
        <taxon>Pseudonocardiaceae</taxon>
        <taxon>Amycolatopsis</taxon>
    </lineage>
</organism>
<dbReference type="InterPro" id="IPR050482">
    <property type="entry name" value="Sensor_HK_TwoCompSys"/>
</dbReference>
<dbReference type="Proteomes" id="UP000318578">
    <property type="component" value="Unassembled WGS sequence"/>
</dbReference>
<accession>A0A558A6J6</accession>
<evidence type="ECO:0000313" key="12">
    <source>
        <dbReference type="EMBL" id="TVT19838.1"/>
    </source>
</evidence>